<evidence type="ECO:0000313" key="9">
    <source>
        <dbReference type="EMBL" id="AWI54622.1"/>
    </source>
</evidence>
<dbReference type="GO" id="GO:0070677">
    <property type="term" value="F:rRNA (cytosine-2'-O-)-methyltransferase activity"/>
    <property type="evidence" value="ECO:0007669"/>
    <property type="project" value="UniProtKB-UniRule"/>
</dbReference>
<dbReference type="SUPFAM" id="SSF53790">
    <property type="entry name" value="Tetrapyrrole methylase"/>
    <property type="match status" value="1"/>
</dbReference>
<keyword evidence="4 6" id="KW-0808">Transferase</keyword>
<dbReference type="FunFam" id="3.40.1010.10:FF:000007">
    <property type="entry name" value="Ribosomal RNA small subunit methyltransferase I"/>
    <property type="match status" value="1"/>
</dbReference>
<evidence type="ECO:0000256" key="6">
    <source>
        <dbReference type="HAMAP-Rule" id="MF_01877"/>
    </source>
</evidence>
<dbReference type="PANTHER" id="PTHR46111:SF1">
    <property type="entry name" value="RIBOSOMAL RNA SMALL SUBUNIT METHYLTRANSFERASE I"/>
    <property type="match status" value="1"/>
</dbReference>
<comment type="function">
    <text evidence="6">Catalyzes the 2'-O-methylation of the ribose of cytidine 1402 (C1402) in 16S rRNA.</text>
</comment>
<dbReference type="PANTHER" id="PTHR46111">
    <property type="entry name" value="RIBOSOMAL RNA SMALL SUBUNIT METHYLTRANSFERASE I"/>
    <property type="match status" value="1"/>
</dbReference>
<keyword evidence="1 6" id="KW-0963">Cytoplasm</keyword>
<evidence type="ECO:0000256" key="5">
    <source>
        <dbReference type="ARBA" id="ARBA00022691"/>
    </source>
</evidence>
<dbReference type="OrthoDB" id="9809084at2"/>
<comment type="subcellular location">
    <subcellularLocation>
        <location evidence="6">Cytoplasm</location>
    </subcellularLocation>
</comment>
<dbReference type="PIRSF" id="PIRSF005917">
    <property type="entry name" value="MTase_YraL"/>
    <property type="match status" value="1"/>
</dbReference>
<dbReference type="KEGG" id="aon:DEH84_15225"/>
<dbReference type="InterPro" id="IPR053910">
    <property type="entry name" value="RsmI_HTH"/>
</dbReference>
<feature type="domain" description="RsmI HTH" evidence="8">
    <location>
        <begin position="249"/>
        <end position="290"/>
    </location>
</feature>
<dbReference type="InterPro" id="IPR014776">
    <property type="entry name" value="4pyrrole_Mease_sub2"/>
</dbReference>
<dbReference type="NCBIfam" id="TIGR00096">
    <property type="entry name" value="16S rRNA (cytidine(1402)-2'-O)-methyltransferase"/>
    <property type="match status" value="1"/>
</dbReference>
<dbReference type="InterPro" id="IPR008189">
    <property type="entry name" value="rRNA_ssu_MeTfrase_I"/>
</dbReference>
<gene>
    <name evidence="6 9" type="primary">rsmI</name>
    <name evidence="9" type="ORF">DEH84_15225</name>
</gene>
<dbReference type="HAMAP" id="MF_01877">
    <property type="entry name" value="16SrRNA_methyltr_I"/>
    <property type="match status" value="1"/>
</dbReference>
<dbReference type="EMBL" id="CP029210">
    <property type="protein sequence ID" value="AWI54622.1"/>
    <property type="molecule type" value="Genomic_DNA"/>
</dbReference>
<accession>A0A2U8FU84</accession>
<comment type="similarity">
    <text evidence="6">Belongs to the methyltransferase superfamily. RsmI family.</text>
</comment>
<comment type="catalytic activity">
    <reaction evidence="6">
        <text>cytidine(1402) in 16S rRNA + S-adenosyl-L-methionine = 2'-O-methylcytidine(1402) in 16S rRNA + S-adenosyl-L-homocysteine + H(+)</text>
        <dbReference type="Rhea" id="RHEA:42924"/>
        <dbReference type="Rhea" id="RHEA-COMP:10285"/>
        <dbReference type="Rhea" id="RHEA-COMP:10286"/>
        <dbReference type="ChEBI" id="CHEBI:15378"/>
        <dbReference type="ChEBI" id="CHEBI:57856"/>
        <dbReference type="ChEBI" id="CHEBI:59789"/>
        <dbReference type="ChEBI" id="CHEBI:74495"/>
        <dbReference type="ChEBI" id="CHEBI:82748"/>
        <dbReference type="EC" id="2.1.1.198"/>
    </reaction>
</comment>
<dbReference type="InterPro" id="IPR000878">
    <property type="entry name" value="4pyrrol_Mease"/>
</dbReference>
<evidence type="ECO:0000256" key="3">
    <source>
        <dbReference type="ARBA" id="ARBA00022603"/>
    </source>
</evidence>
<name>A0A2U8FU84_9BURK</name>
<sequence>MLLQAARHVAAGQQYPKGALYLVPTPIGNLADISLRAVHVLDLVDAVACEDTRVSGQLLRHLGIDKPLMAVHQHNEVGAAQRVLALLQDGQRVAYVSDAGTPAVSDPGAHLVAAVQAAGLPVVPLAGPSAVTTALSAAGDVHAQGFRFLGFLPAKGAARQTALREALSSQASLVLFEAPHRIADLAADLGAVCPAGTITLCRELSKQFEEIATLPVGGLAAWLDAGPHRQRGEFVLVVHASGAAPDDAELSPAARALLAELVCHMPVKKAAGLVADLTGLPRKALYDAAQRCRNEADAQPD</sequence>
<dbReference type="InterPro" id="IPR018063">
    <property type="entry name" value="SAM_MeTrfase_RsmI_CS"/>
</dbReference>
<dbReference type="Gene3D" id="3.30.950.10">
    <property type="entry name" value="Methyltransferase, Cobalt-precorrin-4 Transmethylase, Domain 2"/>
    <property type="match status" value="1"/>
</dbReference>
<dbReference type="Gene3D" id="3.40.1010.10">
    <property type="entry name" value="Cobalt-precorrin-4 Transmethylase, Domain 1"/>
    <property type="match status" value="1"/>
</dbReference>
<keyword evidence="2 6" id="KW-0698">rRNA processing</keyword>
<dbReference type="PROSITE" id="PS01296">
    <property type="entry name" value="RSMI"/>
    <property type="match status" value="1"/>
</dbReference>
<evidence type="ECO:0000256" key="2">
    <source>
        <dbReference type="ARBA" id="ARBA00022552"/>
    </source>
</evidence>
<keyword evidence="3 6" id="KW-0489">Methyltransferase</keyword>
<reference evidence="9 10" key="1">
    <citation type="submission" date="2018-05" db="EMBL/GenBank/DDBJ databases">
        <title>complete genome sequence of Aquabacterium olei NBRC 110486.</title>
        <authorList>
            <person name="Tang B."/>
            <person name="Chang J."/>
            <person name="Zhang L."/>
            <person name="Yang H."/>
        </authorList>
    </citation>
    <scope>NUCLEOTIDE SEQUENCE [LARGE SCALE GENOMIC DNA]</scope>
    <source>
        <strain evidence="9 10">NBRC 110486</strain>
    </source>
</reference>
<dbReference type="InterPro" id="IPR014777">
    <property type="entry name" value="4pyrrole_Mease_sub1"/>
</dbReference>
<evidence type="ECO:0000259" key="8">
    <source>
        <dbReference type="Pfam" id="PF23016"/>
    </source>
</evidence>
<dbReference type="EC" id="2.1.1.198" evidence="6"/>
<keyword evidence="5 6" id="KW-0949">S-adenosyl-L-methionine</keyword>
<evidence type="ECO:0000256" key="1">
    <source>
        <dbReference type="ARBA" id="ARBA00022490"/>
    </source>
</evidence>
<dbReference type="GO" id="GO:0005737">
    <property type="term" value="C:cytoplasm"/>
    <property type="evidence" value="ECO:0007669"/>
    <property type="project" value="UniProtKB-SubCell"/>
</dbReference>
<proteinExistence type="inferred from homology"/>
<organism evidence="9 10">
    <name type="scientific">Aquabacterium olei</name>
    <dbReference type="NCBI Taxonomy" id="1296669"/>
    <lineage>
        <taxon>Bacteria</taxon>
        <taxon>Pseudomonadati</taxon>
        <taxon>Pseudomonadota</taxon>
        <taxon>Betaproteobacteria</taxon>
        <taxon>Burkholderiales</taxon>
        <taxon>Aquabacterium</taxon>
    </lineage>
</organism>
<feature type="domain" description="Tetrapyrrole methylase" evidence="7">
    <location>
        <begin position="20"/>
        <end position="217"/>
    </location>
</feature>
<dbReference type="InterPro" id="IPR035996">
    <property type="entry name" value="4pyrrol_Methylase_sf"/>
</dbReference>
<evidence type="ECO:0000259" key="7">
    <source>
        <dbReference type="Pfam" id="PF00590"/>
    </source>
</evidence>
<evidence type="ECO:0000313" key="10">
    <source>
        <dbReference type="Proteomes" id="UP000244892"/>
    </source>
</evidence>
<protein>
    <recommendedName>
        <fullName evidence="6">Ribosomal RNA small subunit methyltransferase I</fullName>
        <ecNumber evidence="6">2.1.1.198</ecNumber>
    </recommendedName>
    <alternativeName>
        <fullName evidence="6">16S rRNA 2'-O-ribose C1402 methyltransferase</fullName>
    </alternativeName>
    <alternativeName>
        <fullName evidence="6">rRNA (cytidine-2'-O-)-methyltransferase RsmI</fullName>
    </alternativeName>
</protein>
<dbReference type="CDD" id="cd11648">
    <property type="entry name" value="RsmI"/>
    <property type="match status" value="1"/>
</dbReference>
<dbReference type="Proteomes" id="UP000244892">
    <property type="component" value="Chromosome"/>
</dbReference>
<keyword evidence="10" id="KW-1185">Reference proteome</keyword>
<dbReference type="Pfam" id="PF00590">
    <property type="entry name" value="TP_methylase"/>
    <property type="match status" value="1"/>
</dbReference>
<evidence type="ECO:0000256" key="4">
    <source>
        <dbReference type="ARBA" id="ARBA00022679"/>
    </source>
</evidence>
<dbReference type="Pfam" id="PF23016">
    <property type="entry name" value="RsmI_C"/>
    <property type="match status" value="1"/>
</dbReference>
<dbReference type="AlphaFoldDB" id="A0A2U8FU84"/>